<protein>
    <submittedName>
        <fullName evidence="4">BMP family ABC transporter substrate-binding protein</fullName>
    </submittedName>
</protein>
<reference evidence="4 5" key="1">
    <citation type="submission" date="2016-11" db="EMBL/GenBank/DDBJ databases">
        <title>Draft Genome Sequences of Nine Cyanobacterial Strains from Diverse Habitats.</title>
        <authorList>
            <person name="Zhu T."/>
            <person name="Hou S."/>
            <person name="Lu X."/>
            <person name="Hess W.R."/>
        </authorList>
    </citation>
    <scope>NUCLEOTIDE SEQUENCE [LARGE SCALE GENOMIC DNA]</scope>
    <source>
        <strain evidence="4 5">IAM M-71</strain>
    </source>
</reference>
<sequence>MTNNRSLYLNRRKVIRGILATTAFGVTSKLWTGCTPTAQQPTPTTSTPTTGATTPNSTNKPIAMGFIYVGPKDDFGYNQAHAEGKAGVAKIAGVKTVEEANVPETTAVQESMRNMINQDQVNVLFPTSFGYFDPHIIKVAQEYPEVQFLHCGGLYEEGKHPKNIGSYFGYIDEAQYIAGIIAAHTSKTGKLGFVAAKPIPQLLRNVNSFTLGARSIKPNITTQIIFTGDWSLPVKEAEATNSMIDQGVDVITSHVDSPKVIMETAEKRGIFSSGYHANQAQLAPKGYLTGAEWDWASVYSKYAQMINEGKTLMNGGIPHLVRGGLKDGFCKLSDYGPAVSEVAKKDAEAAKAKFMDGSMVIYKGELKDNTGKIILPAGKEYKQQDVELERMNWLVEGVLGSITS</sequence>
<proteinExistence type="predicted"/>
<feature type="region of interest" description="Disordered" evidence="2">
    <location>
        <begin position="33"/>
        <end position="57"/>
    </location>
</feature>
<feature type="domain" description="ABC transporter substrate-binding protein PnrA-like" evidence="3">
    <location>
        <begin position="64"/>
        <end position="355"/>
    </location>
</feature>
<gene>
    <name evidence="4" type="ORF">NIES2119_13485</name>
</gene>
<dbReference type="RefSeq" id="WP_073594012.1">
    <property type="nucleotide sequence ID" value="NZ_MRCE01000012.1"/>
</dbReference>
<dbReference type="InterPro" id="IPR052910">
    <property type="entry name" value="ABC-Purine-Binding"/>
</dbReference>
<evidence type="ECO:0000256" key="2">
    <source>
        <dbReference type="SAM" id="MobiDB-lite"/>
    </source>
</evidence>
<dbReference type="PANTHER" id="PTHR43208:SF1">
    <property type="entry name" value="ABC TRANSPORTER SUBSTRATE-BINDING PROTEIN"/>
    <property type="match status" value="1"/>
</dbReference>
<evidence type="ECO:0000259" key="3">
    <source>
        <dbReference type="Pfam" id="PF02608"/>
    </source>
</evidence>
<dbReference type="Gene3D" id="3.40.50.2300">
    <property type="match status" value="2"/>
</dbReference>
<evidence type="ECO:0000313" key="5">
    <source>
        <dbReference type="Proteomes" id="UP000185860"/>
    </source>
</evidence>
<dbReference type="Proteomes" id="UP000185860">
    <property type="component" value="Unassembled WGS sequence"/>
</dbReference>
<keyword evidence="1" id="KW-0732">Signal</keyword>
<dbReference type="STRING" id="454136.NIES2119_13485"/>
<dbReference type="EMBL" id="MRCE01000012">
    <property type="protein sequence ID" value="OKH37263.1"/>
    <property type="molecule type" value="Genomic_DNA"/>
</dbReference>
<dbReference type="OrthoDB" id="9769871at2"/>
<dbReference type="CDD" id="cd19963">
    <property type="entry name" value="PBP1_BMP-like"/>
    <property type="match status" value="1"/>
</dbReference>
<dbReference type="Pfam" id="PF02608">
    <property type="entry name" value="Bmp"/>
    <property type="match status" value="1"/>
</dbReference>
<dbReference type="InterPro" id="IPR003760">
    <property type="entry name" value="PnrA-like"/>
</dbReference>
<comment type="caution">
    <text evidence="4">The sequence shown here is derived from an EMBL/GenBank/DDBJ whole genome shotgun (WGS) entry which is preliminary data.</text>
</comment>
<name>A0A1U7IJD9_9CYAN</name>
<organism evidence="4 5">
    <name type="scientific">[Phormidium ambiguum] IAM M-71</name>
    <dbReference type="NCBI Taxonomy" id="454136"/>
    <lineage>
        <taxon>Bacteria</taxon>
        <taxon>Bacillati</taxon>
        <taxon>Cyanobacteriota</taxon>
        <taxon>Cyanophyceae</taxon>
        <taxon>Oscillatoriophycideae</taxon>
        <taxon>Aerosakkonematales</taxon>
        <taxon>Aerosakkonemataceae</taxon>
        <taxon>Floridanema</taxon>
    </lineage>
</organism>
<dbReference type="PANTHER" id="PTHR43208">
    <property type="entry name" value="ABC TRANSPORTER SUBSTRATE-BINDING PROTEIN"/>
    <property type="match status" value="1"/>
</dbReference>
<evidence type="ECO:0000313" key="4">
    <source>
        <dbReference type="EMBL" id="OKH37263.1"/>
    </source>
</evidence>
<evidence type="ECO:0000256" key="1">
    <source>
        <dbReference type="ARBA" id="ARBA00022729"/>
    </source>
</evidence>
<dbReference type="GO" id="GO:0005886">
    <property type="term" value="C:plasma membrane"/>
    <property type="evidence" value="ECO:0007669"/>
    <property type="project" value="InterPro"/>
</dbReference>
<accession>A0A1U7IJD9</accession>
<dbReference type="AlphaFoldDB" id="A0A1U7IJD9"/>